<evidence type="ECO:0000313" key="5">
    <source>
        <dbReference type="Proteomes" id="UP000774326"/>
    </source>
</evidence>
<dbReference type="EMBL" id="JAEUBG010001188">
    <property type="protein sequence ID" value="KAH3686833.1"/>
    <property type="molecule type" value="Genomic_DNA"/>
</dbReference>
<sequence length="648" mass="75289">MNNNRLPITSTRPEKIRRVLSDLNGQEIHSPHHHTHKLKEPTQNMLQAPPKIASFTSLSQNEQRKSKLPVFTMSKAKREELRAMISGAQSEAIGSASEAAAAARSRSKENNPNYSMQDPEAIKIRKEIEMKLQRMIEKEQESLHDLENFIRDSRADCQNLSKKMSMLEVAIRTAKNQHHQNESTIATLDDKLYLQTQKINSTKIHEAKMSTFKIQEEQNIIMRELDDMKLLLEEQLKHAENYKDEESDKEMIRMEEEMVQLGYTLKILDDSNQDRLKKHKAELESKFQVYIKEQELKNEQLTKNYETKTVELDKIRDKLEHVRAQMKGLDSALLRVQDEIKEVEYLKQNSLSIESHLLQEIERLKLEEGKRQAYLEKTQDQYNDADNHYQMTMHRYTKEQTIRRKIENSIEELESKLRVYARILGNDIKSNRISFEFDHELHQSLTVPGTDPFVVNKVIPLHSSNHDTYKELEVFIQKNITNAINTSVVVVGFETPYFIEDLIDEVKNLLESKFTELKIKYHVETLNHLTTFAIKLERNGRPYETRLNIMNLTSSTANALKDTLQSIVSTLSKVQNCELSRETDINANLPSMEMLHRLYSGSKCLSLLTVKDDQAVDDVNIKILEIGNIISRIEALPLKRMYAAGRET</sequence>
<proteinExistence type="predicted"/>
<protein>
    <recommendedName>
        <fullName evidence="3">Spindle pole body-associated protein Vik1/Cik1 microtubule binding domain-containing protein</fullName>
    </recommendedName>
</protein>
<keyword evidence="5" id="KW-1185">Reference proteome</keyword>
<feature type="region of interest" description="Disordered" evidence="2">
    <location>
        <begin position="96"/>
        <end position="116"/>
    </location>
</feature>
<comment type="caution">
    <text evidence="4">The sequence shown here is derived from an EMBL/GenBank/DDBJ whole genome shotgun (WGS) entry which is preliminary data.</text>
</comment>
<reference evidence="4" key="2">
    <citation type="submission" date="2021-01" db="EMBL/GenBank/DDBJ databases">
        <authorList>
            <person name="Schikora-Tamarit M.A."/>
        </authorList>
    </citation>
    <scope>NUCLEOTIDE SEQUENCE</scope>
    <source>
        <strain evidence="4">CBS2887</strain>
    </source>
</reference>
<keyword evidence="1" id="KW-0175">Coiled coil</keyword>
<dbReference type="GO" id="GO:0008017">
    <property type="term" value="F:microtubule binding"/>
    <property type="evidence" value="ECO:0007669"/>
    <property type="project" value="InterPro"/>
</dbReference>
<dbReference type="Proteomes" id="UP000774326">
    <property type="component" value="Unassembled WGS sequence"/>
</dbReference>
<dbReference type="AlphaFoldDB" id="A0A9P8QA57"/>
<dbReference type="InterPro" id="IPR031852">
    <property type="entry name" value="Vik1/Cik1_MT-bd"/>
</dbReference>
<evidence type="ECO:0000256" key="1">
    <source>
        <dbReference type="SAM" id="Coils"/>
    </source>
</evidence>
<evidence type="ECO:0000259" key="3">
    <source>
        <dbReference type="Pfam" id="PF16796"/>
    </source>
</evidence>
<evidence type="ECO:0000313" key="4">
    <source>
        <dbReference type="EMBL" id="KAH3686833.1"/>
    </source>
</evidence>
<gene>
    <name evidence="4" type="ORF">WICPIJ_002200</name>
</gene>
<dbReference type="Pfam" id="PF16796">
    <property type="entry name" value="Microtub_bd"/>
    <property type="match status" value="1"/>
</dbReference>
<feature type="domain" description="Spindle pole body-associated protein Vik1/Cik1 microtubule binding" evidence="3">
    <location>
        <begin position="397"/>
        <end position="517"/>
    </location>
</feature>
<dbReference type="Gene3D" id="3.40.850.20">
    <property type="match status" value="1"/>
</dbReference>
<dbReference type="OrthoDB" id="3981029at2759"/>
<feature type="coiled-coil region" evidence="1">
    <location>
        <begin position="396"/>
        <end position="423"/>
    </location>
</feature>
<organism evidence="4 5">
    <name type="scientific">Wickerhamomyces pijperi</name>
    <name type="common">Yeast</name>
    <name type="synonym">Pichia pijperi</name>
    <dbReference type="NCBI Taxonomy" id="599730"/>
    <lineage>
        <taxon>Eukaryota</taxon>
        <taxon>Fungi</taxon>
        <taxon>Dikarya</taxon>
        <taxon>Ascomycota</taxon>
        <taxon>Saccharomycotina</taxon>
        <taxon>Saccharomycetes</taxon>
        <taxon>Phaffomycetales</taxon>
        <taxon>Wickerhamomycetaceae</taxon>
        <taxon>Wickerhamomyces</taxon>
    </lineage>
</organism>
<reference evidence="4" key="1">
    <citation type="journal article" date="2021" name="Open Biol.">
        <title>Shared evolutionary footprints suggest mitochondrial oxidative damage underlies multiple complex I losses in fungi.</title>
        <authorList>
            <person name="Schikora-Tamarit M.A."/>
            <person name="Marcet-Houben M."/>
            <person name="Nosek J."/>
            <person name="Gabaldon T."/>
        </authorList>
    </citation>
    <scope>NUCLEOTIDE SEQUENCE</scope>
    <source>
        <strain evidence="4">CBS2887</strain>
    </source>
</reference>
<evidence type="ECO:0000256" key="2">
    <source>
        <dbReference type="SAM" id="MobiDB-lite"/>
    </source>
</evidence>
<accession>A0A9P8QA57</accession>
<name>A0A9P8QA57_WICPI</name>
<feature type="coiled-coil region" evidence="1">
    <location>
        <begin position="291"/>
        <end position="332"/>
    </location>
</feature>